<reference evidence="1" key="1">
    <citation type="submission" date="2009-08" db="EMBL/GenBank/DDBJ databases">
        <authorList>
            <person name="Cheung F."/>
            <person name="Xiao Y."/>
            <person name="Chan A."/>
            <person name="Moskal W."/>
            <person name="Town C.D."/>
        </authorList>
    </citation>
    <scope>NUCLEOTIDE SEQUENCE</scope>
</reference>
<evidence type="ECO:0000313" key="1">
    <source>
        <dbReference type="EMBL" id="ACU15693.1"/>
    </source>
</evidence>
<name>C6T260_SOYBN</name>
<organism evidence="1">
    <name type="scientific">Glycine max</name>
    <name type="common">Soybean</name>
    <name type="synonym">Glycine hispida</name>
    <dbReference type="NCBI Taxonomy" id="3847"/>
    <lineage>
        <taxon>Eukaryota</taxon>
        <taxon>Viridiplantae</taxon>
        <taxon>Streptophyta</taxon>
        <taxon>Embryophyta</taxon>
        <taxon>Tracheophyta</taxon>
        <taxon>Spermatophyta</taxon>
        <taxon>Magnoliopsida</taxon>
        <taxon>eudicotyledons</taxon>
        <taxon>Gunneridae</taxon>
        <taxon>Pentapetalae</taxon>
        <taxon>rosids</taxon>
        <taxon>fabids</taxon>
        <taxon>Fabales</taxon>
        <taxon>Fabaceae</taxon>
        <taxon>Papilionoideae</taxon>
        <taxon>50 kb inversion clade</taxon>
        <taxon>NPAAA clade</taxon>
        <taxon>indigoferoid/millettioid clade</taxon>
        <taxon>Phaseoleae</taxon>
        <taxon>Glycine</taxon>
        <taxon>Glycine subgen. Soja</taxon>
    </lineage>
</organism>
<sequence>MQHSSQNLYTQGSHTLLFPPDLPNISTTLYHHMICLHRALVTKCPIFPQKQFCRVMVKKATIGFPAFKVFRDQSAIFCNASNDQINI</sequence>
<dbReference type="AlphaFoldDB" id="C6T260"/>
<accession>C6T260</accession>
<dbReference type="EMBL" id="BT091517">
    <property type="protein sequence ID" value="ACU15693.1"/>
    <property type="molecule type" value="mRNA"/>
</dbReference>
<proteinExistence type="evidence at transcript level"/>
<protein>
    <submittedName>
        <fullName evidence="1">Uncharacterized protein</fullName>
    </submittedName>
</protein>